<accession>A0A3S2UKW1</accession>
<evidence type="ECO:0000313" key="8">
    <source>
        <dbReference type="Proteomes" id="UP000282759"/>
    </source>
</evidence>
<comment type="catalytic activity">
    <reaction evidence="1 6">
        <text>The enzyme specifically hydrolyzes (1-&gt;4)-beta-D-galactosidic linkages in type I arabinogalactans.</text>
        <dbReference type="EC" id="3.2.1.89"/>
    </reaction>
</comment>
<dbReference type="SUPFAM" id="SSF51445">
    <property type="entry name" value="(Trans)glycosidases"/>
    <property type="match status" value="1"/>
</dbReference>
<dbReference type="Pfam" id="PF07745">
    <property type="entry name" value="Glyco_hydro_53"/>
    <property type="match status" value="1"/>
</dbReference>
<sequence>MRRIGIFICVFFACLEVSCSKDNSKVTPDPPEEEIKQLNTGFAKGADVSWITEMEAKGVKFYNNVGTQQDLLQILKDKGINSIRLRVWVNPTDGWNNTADVVAKATRAKNLGFRIMIDFHYSDFWADPGKQTKPAAWASLDMNGLKDAVYDHTVSVLTALKNAGITPEWVQVGNEINDGMLWEDGRASKNMKNYAELFKSGYEAVKLVSASSKVIVHLSNGYDNNLYRWNLDGLKANGAQWDIIGMSLYPEVANWAALNEQCLANMKDMATRYGSEVMVVEVGMPATAAAESKKFISDIILKNNSLPNKKGLGVFYWEPEAYNSWQGYKLGAFDDNGKPTAAMDAFLIE</sequence>
<keyword evidence="8" id="KW-1185">Reference proteome</keyword>
<proteinExistence type="inferred from homology"/>
<organism evidence="7 8">
    <name type="scientific">Mucilaginibacter limnophilus</name>
    <dbReference type="NCBI Taxonomy" id="1932778"/>
    <lineage>
        <taxon>Bacteria</taxon>
        <taxon>Pseudomonadati</taxon>
        <taxon>Bacteroidota</taxon>
        <taxon>Sphingobacteriia</taxon>
        <taxon>Sphingobacteriales</taxon>
        <taxon>Sphingobacteriaceae</taxon>
        <taxon>Mucilaginibacter</taxon>
    </lineage>
</organism>
<comment type="similarity">
    <text evidence="2 6">Belongs to the glycosyl hydrolase 53 family.</text>
</comment>
<dbReference type="Proteomes" id="UP000282759">
    <property type="component" value="Unassembled WGS sequence"/>
</dbReference>
<evidence type="ECO:0000256" key="1">
    <source>
        <dbReference type="ARBA" id="ARBA00001695"/>
    </source>
</evidence>
<dbReference type="OrthoDB" id="9768786at2"/>
<name>A0A3S2UKW1_9SPHI</name>
<dbReference type="AlphaFoldDB" id="A0A3S2UKW1"/>
<keyword evidence="5 6" id="KW-0326">Glycosidase</keyword>
<dbReference type="GO" id="GO:0015926">
    <property type="term" value="F:glucosidase activity"/>
    <property type="evidence" value="ECO:0007669"/>
    <property type="project" value="InterPro"/>
</dbReference>
<dbReference type="EMBL" id="SACK01000004">
    <property type="protein sequence ID" value="RVU00663.1"/>
    <property type="molecule type" value="Genomic_DNA"/>
</dbReference>
<protein>
    <recommendedName>
        <fullName evidence="3 6">Arabinogalactan endo-beta-1,4-galactanase</fullName>
        <ecNumber evidence="3 6">3.2.1.89</ecNumber>
    </recommendedName>
</protein>
<evidence type="ECO:0000256" key="4">
    <source>
        <dbReference type="ARBA" id="ARBA00022801"/>
    </source>
</evidence>
<gene>
    <name evidence="7" type="ORF">EOD41_11730</name>
</gene>
<dbReference type="PANTHER" id="PTHR34983">
    <property type="entry name" value="ARABINOGALACTAN ENDO-BETA-1,4-GALACTANASE A"/>
    <property type="match status" value="1"/>
</dbReference>
<keyword evidence="4 6" id="KW-0378">Hydrolase</keyword>
<evidence type="ECO:0000256" key="3">
    <source>
        <dbReference type="ARBA" id="ARBA00012556"/>
    </source>
</evidence>
<dbReference type="RefSeq" id="WP_127705044.1">
    <property type="nucleotide sequence ID" value="NZ_SACK01000004.1"/>
</dbReference>
<dbReference type="EC" id="3.2.1.89" evidence="3 6"/>
<evidence type="ECO:0000256" key="2">
    <source>
        <dbReference type="ARBA" id="ARBA00010687"/>
    </source>
</evidence>
<evidence type="ECO:0000256" key="6">
    <source>
        <dbReference type="RuleBase" id="RU361192"/>
    </source>
</evidence>
<dbReference type="Gene3D" id="3.20.20.80">
    <property type="entry name" value="Glycosidases"/>
    <property type="match status" value="1"/>
</dbReference>
<dbReference type="GO" id="GO:0031218">
    <property type="term" value="F:arabinogalactan endo-1,4-beta-galactosidase activity"/>
    <property type="evidence" value="ECO:0007669"/>
    <property type="project" value="UniProtKB-EC"/>
</dbReference>
<evidence type="ECO:0000256" key="5">
    <source>
        <dbReference type="ARBA" id="ARBA00023295"/>
    </source>
</evidence>
<dbReference type="InterPro" id="IPR011683">
    <property type="entry name" value="Glyco_hydro_53"/>
</dbReference>
<reference evidence="7 8" key="1">
    <citation type="submission" date="2019-01" db="EMBL/GenBank/DDBJ databases">
        <authorList>
            <person name="Chen W.-M."/>
        </authorList>
    </citation>
    <scope>NUCLEOTIDE SEQUENCE [LARGE SCALE GENOMIC DNA]</scope>
    <source>
        <strain evidence="7 8">YBJ-36</strain>
    </source>
</reference>
<comment type="caution">
    <text evidence="7">The sequence shown here is derived from an EMBL/GenBank/DDBJ whole genome shotgun (WGS) entry which is preliminary data.</text>
</comment>
<dbReference type="InterPro" id="IPR017853">
    <property type="entry name" value="GH"/>
</dbReference>
<evidence type="ECO:0000313" key="7">
    <source>
        <dbReference type="EMBL" id="RVU00663.1"/>
    </source>
</evidence>
<dbReference type="PANTHER" id="PTHR34983:SF1">
    <property type="entry name" value="ARABINOGALACTAN ENDO-BETA-1,4-GALACTANASE A"/>
    <property type="match status" value="1"/>
</dbReference>
<dbReference type="GO" id="GO:0045490">
    <property type="term" value="P:pectin catabolic process"/>
    <property type="evidence" value="ECO:0007669"/>
    <property type="project" value="TreeGrafter"/>
</dbReference>